<dbReference type="EC" id="3.2.1.39" evidence="3"/>
<evidence type="ECO:0000256" key="9">
    <source>
        <dbReference type="SAM" id="MobiDB-lite"/>
    </source>
</evidence>
<protein>
    <recommendedName>
        <fullName evidence="3">glucan endo-1,3-beta-D-glucosidase</fullName>
        <ecNumber evidence="3">3.2.1.39</ecNumber>
    </recommendedName>
</protein>
<evidence type="ECO:0000256" key="10">
    <source>
        <dbReference type="SAM" id="SignalP"/>
    </source>
</evidence>
<dbReference type="Gene3D" id="1.20.58.1040">
    <property type="match status" value="1"/>
</dbReference>
<dbReference type="SMART" id="SM00212">
    <property type="entry name" value="UBCc"/>
    <property type="match status" value="1"/>
</dbReference>
<feature type="chain" id="PRO_5004283182" description="glucan endo-1,3-beta-D-glucosidase" evidence="10">
    <location>
        <begin position="23"/>
        <end position="666"/>
    </location>
</feature>
<dbReference type="Gene3D" id="3.10.110.10">
    <property type="entry name" value="Ubiquitin Conjugating Enzyme"/>
    <property type="match status" value="1"/>
</dbReference>
<dbReference type="Pfam" id="PF00179">
    <property type="entry name" value="UQ_con"/>
    <property type="match status" value="1"/>
</dbReference>
<evidence type="ECO:0000313" key="13">
    <source>
        <dbReference type="Proteomes" id="UP000000763"/>
    </source>
</evidence>
<feature type="region of interest" description="Disordered" evidence="9">
    <location>
        <begin position="454"/>
        <end position="525"/>
    </location>
</feature>
<name>Q6ZL97_ORYSJ</name>
<feature type="compositionally biased region" description="Gly residues" evidence="9">
    <location>
        <begin position="483"/>
        <end position="507"/>
    </location>
</feature>
<dbReference type="InterPro" id="IPR012946">
    <property type="entry name" value="X8"/>
</dbReference>
<keyword evidence="8" id="KW-0326">Glycosidase</keyword>
<gene>
    <name evidence="12" type="primary">OJ1065_B06.17</name>
</gene>
<evidence type="ECO:0000256" key="1">
    <source>
        <dbReference type="ARBA" id="ARBA00000382"/>
    </source>
</evidence>
<comment type="similarity">
    <text evidence="2">Belongs to the glycosyl hydrolase 17 family.</text>
</comment>
<feature type="compositionally biased region" description="Low complexity" evidence="9">
    <location>
        <begin position="508"/>
        <end position="525"/>
    </location>
</feature>
<dbReference type="InterPro" id="IPR016135">
    <property type="entry name" value="UBQ-conjugating_enzyme/RWD"/>
</dbReference>
<dbReference type="InterPro" id="IPR000608">
    <property type="entry name" value="UBC"/>
</dbReference>
<dbReference type="GO" id="GO:0006952">
    <property type="term" value="P:defense response"/>
    <property type="evidence" value="ECO:0007669"/>
    <property type="project" value="UniProtKB-KW"/>
</dbReference>
<keyword evidence="4 10" id="KW-0732">Signal</keyword>
<dbReference type="FunFam" id="1.20.58.1040:FF:000010">
    <property type="entry name" value="Glucan endo-13-beta-glucosidase 4"/>
    <property type="match status" value="1"/>
</dbReference>
<dbReference type="AlphaFoldDB" id="Q6ZL97"/>
<proteinExistence type="inferred from homology"/>
<organism evidence="12 13">
    <name type="scientific">Oryza sativa subsp. japonica</name>
    <name type="common">Rice</name>
    <dbReference type="NCBI Taxonomy" id="39947"/>
    <lineage>
        <taxon>Eukaryota</taxon>
        <taxon>Viridiplantae</taxon>
        <taxon>Streptophyta</taxon>
        <taxon>Embryophyta</taxon>
        <taxon>Tracheophyta</taxon>
        <taxon>Spermatophyta</taxon>
        <taxon>Magnoliopsida</taxon>
        <taxon>Liliopsida</taxon>
        <taxon>Poales</taxon>
        <taxon>Poaceae</taxon>
        <taxon>BOP clade</taxon>
        <taxon>Oryzoideae</taxon>
        <taxon>Oryzeae</taxon>
        <taxon>Oryzinae</taxon>
        <taxon>Oryza</taxon>
        <taxon>Oryza sativa</taxon>
    </lineage>
</organism>
<feature type="compositionally biased region" description="Low complexity" evidence="9">
    <location>
        <begin position="466"/>
        <end position="482"/>
    </location>
</feature>
<dbReference type="Pfam" id="PF00332">
    <property type="entry name" value="Glyco_hydro_17"/>
    <property type="match status" value="1"/>
</dbReference>
<reference evidence="13" key="1">
    <citation type="journal article" date="2005" name="Nature">
        <title>The map-based sequence of the rice genome.</title>
        <authorList>
            <consortium name="International rice genome sequencing project (IRGSP)"/>
            <person name="Matsumoto T."/>
            <person name="Wu J."/>
            <person name="Kanamori H."/>
            <person name="Katayose Y."/>
            <person name="Fujisawa M."/>
            <person name="Namiki N."/>
            <person name="Mizuno H."/>
            <person name="Yamamoto K."/>
            <person name="Antonio B.A."/>
            <person name="Baba T."/>
            <person name="Sakata K."/>
            <person name="Nagamura Y."/>
            <person name="Aoki H."/>
            <person name="Arikawa K."/>
            <person name="Arita K."/>
            <person name="Bito T."/>
            <person name="Chiden Y."/>
            <person name="Fujitsuka N."/>
            <person name="Fukunaka R."/>
            <person name="Hamada M."/>
            <person name="Harada C."/>
            <person name="Hayashi A."/>
            <person name="Hijishita S."/>
            <person name="Honda M."/>
            <person name="Hosokawa S."/>
            <person name="Ichikawa Y."/>
            <person name="Idonuma A."/>
            <person name="Iijima M."/>
            <person name="Ikeda M."/>
            <person name="Ikeno M."/>
            <person name="Ito K."/>
            <person name="Ito S."/>
            <person name="Ito T."/>
            <person name="Ito Y."/>
            <person name="Ito Y."/>
            <person name="Iwabuchi A."/>
            <person name="Kamiya K."/>
            <person name="Karasawa W."/>
            <person name="Kurita K."/>
            <person name="Katagiri S."/>
            <person name="Kikuta A."/>
            <person name="Kobayashi H."/>
            <person name="Kobayashi N."/>
            <person name="Machita K."/>
            <person name="Maehara T."/>
            <person name="Masukawa M."/>
            <person name="Mizubayashi T."/>
            <person name="Mukai Y."/>
            <person name="Nagasaki H."/>
            <person name="Nagata Y."/>
            <person name="Naito S."/>
            <person name="Nakashima M."/>
            <person name="Nakama Y."/>
            <person name="Nakamichi Y."/>
            <person name="Nakamura M."/>
            <person name="Meguro A."/>
            <person name="Negishi M."/>
            <person name="Ohta I."/>
            <person name="Ohta T."/>
            <person name="Okamoto M."/>
            <person name="Ono N."/>
            <person name="Saji S."/>
            <person name="Sakaguchi M."/>
            <person name="Sakai K."/>
            <person name="Shibata M."/>
            <person name="Shimokawa T."/>
            <person name="Song J."/>
            <person name="Takazaki Y."/>
            <person name="Terasawa K."/>
            <person name="Tsugane M."/>
            <person name="Tsuji K."/>
            <person name="Ueda S."/>
            <person name="Waki K."/>
            <person name="Yamagata H."/>
            <person name="Yamamoto M."/>
            <person name="Yamamoto S."/>
            <person name="Yamane H."/>
            <person name="Yoshiki S."/>
            <person name="Yoshihara R."/>
            <person name="Yukawa K."/>
            <person name="Zhong H."/>
            <person name="Yano M."/>
            <person name="Yuan Q."/>
            <person name="Ouyang S."/>
            <person name="Liu J."/>
            <person name="Jones K.M."/>
            <person name="Gansberger K."/>
            <person name="Moffat K."/>
            <person name="Hill J."/>
            <person name="Bera J."/>
            <person name="Fadrosh D."/>
            <person name="Jin S."/>
            <person name="Johri S."/>
            <person name="Kim M."/>
            <person name="Overton L."/>
            <person name="Reardon M."/>
            <person name="Tsitrin T."/>
            <person name="Vuong H."/>
            <person name="Weaver B."/>
            <person name="Ciecko A."/>
            <person name="Tallon L."/>
            <person name="Jackson J."/>
            <person name="Pai G."/>
            <person name="Aken S.V."/>
            <person name="Utterback T."/>
            <person name="Reidmuller S."/>
            <person name="Feldblyum T."/>
            <person name="Hsiao J."/>
            <person name="Zismann V."/>
            <person name="Iobst S."/>
            <person name="de Vazeille A.R."/>
            <person name="Buell C.R."/>
            <person name="Ying K."/>
            <person name="Li Y."/>
            <person name="Lu T."/>
            <person name="Huang Y."/>
            <person name="Zhao Q."/>
            <person name="Feng Q."/>
            <person name="Zhang L."/>
            <person name="Zhu J."/>
            <person name="Weng Q."/>
            <person name="Mu J."/>
            <person name="Lu Y."/>
            <person name="Fan D."/>
            <person name="Liu Y."/>
            <person name="Guan J."/>
            <person name="Zhang Y."/>
            <person name="Yu S."/>
            <person name="Liu X."/>
            <person name="Zhang Y."/>
            <person name="Hong G."/>
            <person name="Han B."/>
            <person name="Choisne N."/>
            <person name="Demange N."/>
            <person name="Orjeda G."/>
            <person name="Samain S."/>
            <person name="Cattolico L."/>
            <person name="Pelletier E."/>
            <person name="Couloux A."/>
            <person name="Segurens B."/>
            <person name="Wincker P."/>
            <person name="D'Hont A."/>
            <person name="Scarpelli C."/>
            <person name="Weissenbach J."/>
            <person name="Salanoubat M."/>
            <person name="Quetier F."/>
            <person name="Yu Y."/>
            <person name="Kim H.R."/>
            <person name="Rambo T."/>
            <person name="Currie J."/>
            <person name="Collura K."/>
            <person name="Luo M."/>
            <person name="Yang T."/>
            <person name="Ammiraju J.S.S."/>
            <person name="Engler F."/>
            <person name="Soderlund C."/>
            <person name="Wing R.A."/>
            <person name="Palmer L.E."/>
            <person name="de la Bastide M."/>
            <person name="Spiegel L."/>
            <person name="Nascimento L."/>
            <person name="Zutavern T."/>
            <person name="O'Shaughnessy A."/>
            <person name="Dike S."/>
            <person name="Dedhia N."/>
            <person name="Preston R."/>
            <person name="Balija V."/>
            <person name="McCombie W.R."/>
            <person name="Chow T."/>
            <person name="Chen H."/>
            <person name="Chung M."/>
            <person name="Chen C."/>
            <person name="Shaw J."/>
            <person name="Wu H."/>
            <person name="Hsiao K."/>
            <person name="Chao Y."/>
            <person name="Chu M."/>
            <person name="Cheng C."/>
            <person name="Hour A."/>
            <person name="Lee P."/>
            <person name="Lin S."/>
            <person name="Lin Y."/>
            <person name="Liou J."/>
            <person name="Liu S."/>
            <person name="Hsing Y."/>
            <person name="Raghuvanshi S."/>
            <person name="Mohanty A."/>
            <person name="Bharti A.K."/>
            <person name="Gaur A."/>
            <person name="Gupta V."/>
            <person name="Kumar D."/>
            <person name="Ravi V."/>
            <person name="Vij S."/>
            <person name="Kapur A."/>
            <person name="Khurana P."/>
            <person name="Khurana P."/>
            <person name="Khurana J.P."/>
            <person name="Tyagi A.K."/>
            <person name="Gaikwad K."/>
            <person name="Singh A."/>
            <person name="Dalal V."/>
            <person name="Srivastava S."/>
            <person name="Dixit A."/>
            <person name="Pal A.K."/>
            <person name="Ghazi I.A."/>
            <person name="Yadav M."/>
            <person name="Pandit A."/>
            <person name="Bhargava A."/>
            <person name="Sureshbabu K."/>
            <person name="Batra K."/>
            <person name="Sharma T.R."/>
            <person name="Mohapatra T."/>
            <person name="Singh N.K."/>
            <person name="Messing J."/>
            <person name="Nelson A.B."/>
            <person name="Fuks G."/>
            <person name="Kavchok S."/>
            <person name="Keizer G."/>
            <person name="Linton E."/>
            <person name="Llaca V."/>
            <person name="Song R."/>
            <person name="Tanyolac B."/>
            <person name="Young S."/>
            <person name="Ho-Il K."/>
            <person name="Hahn J.H."/>
            <person name="Sangsakoo G."/>
            <person name="Vanavichit A."/>
            <person name="de Mattos Luiz.A.T."/>
            <person name="Zimmer P.D."/>
            <person name="Malone G."/>
            <person name="Dellagostin O."/>
            <person name="de Oliveira A.C."/>
            <person name="Bevan M."/>
            <person name="Bancroft I."/>
            <person name="Minx P."/>
            <person name="Cordum H."/>
            <person name="Wilson R."/>
            <person name="Cheng Z."/>
            <person name="Jin W."/>
            <person name="Jiang J."/>
            <person name="Leong S.A."/>
            <person name="Iwama H."/>
            <person name="Gojobori T."/>
            <person name="Itoh T."/>
            <person name="Niimura Y."/>
            <person name="Fujii Y."/>
            <person name="Habara T."/>
            <person name="Sakai H."/>
            <person name="Sato Y."/>
            <person name="Wilson G."/>
            <person name="Kumar K."/>
            <person name="McCouch S."/>
            <person name="Juretic N."/>
            <person name="Hoen D."/>
            <person name="Wright S."/>
            <person name="Bruskiewich R."/>
            <person name="Bureau T."/>
            <person name="Miyao A."/>
            <person name="Hirochika H."/>
            <person name="Nishikawa T."/>
            <person name="Kadowaki K."/>
            <person name="Sugiura M."/>
            <person name="Burr B."/>
            <person name="Sasaki T."/>
        </authorList>
    </citation>
    <scope>NUCLEOTIDE SEQUENCE [LARGE SCALE GENOMIC DNA]</scope>
    <source>
        <strain evidence="13">cv. Nipponbare</strain>
    </source>
</reference>
<dbReference type="SUPFAM" id="SSF54495">
    <property type="entry name" value="UBC-like"/>
    <property type="match status" value="1"/>
</dbReference>
<dbReference type="Proteomes" id="UP000000763">
    <property type="component" value="Chromosome 7"/>
</dbReference>
<dbReference type="GO" id="GO:0042973">
    <property type="term" value="F:glucan endo-1,3-beta-D-glucosidase activity"/>
    <property type="evidence" value="ECO:0007669"/>
    <property type="project" value="UniProtKB-EC"/>
</dbReference>
<keyword evidence="5" id="KW-0378">Hydrolase</keyword>
<dbReference type="SUPFAM" id="SSF51445">
    <property type="entry name" value="(Trans)glycosidases"/>
    <property type="match status" value="1"/>
</dbReference>
<keyword evidence="7" id="KW-1015">Disulfide bond</keyword>
<accession>Q6ZL97</accession>
<dbReference type="FunFam" id="3.20.20.80:FF:000002">
    <property type="entry name" value="Glucan endo-1,3-beta-glucosidase 3"/>
    <property type="match status" value="1"/>
</dbReference>
<comment type="catalytic activity">
    <reaction evidence="1">
        <text>Hydrolysis of (1-&gt;3)-beta-D-glucosidic linkages in (1-&gt;3)-beta-D-glucans.</text>
        <dbReference type="EC" id="3.2.1.39"/>
    </reaction>
</comment>
<evidence type="ECO:0000256" key="8">
    <source>
        <dbReference type="ARBA" id="ARBA00023295"/>
    </source>
</evidence>
<sequence length="666" mass="71113">MWPASLKGVVILLMLMVFNVSGAFVGINVGTDISNPPSASDTVSILKEKKIQHVRLLDSDHQMLSALANTGIEVVVGVPNDQLLRVGQSRSTAADWINKNVAAYIPATNITHIAVGNEVLTTEPNAALVLVPALQFLQSALLAANLNTQVKISSPHSTDMISKPFPPSTATFNSTWSSIMLQYLQFLNNTASPFMLNAQPYYDYVKGQGVFPLEYALFRSLNPDSQISDPNTNLFYTNMFDAMVDATYNSMQAMNFTGIPVMVTASGWPSHGGQNEKAANVDNALAYNTNLIRHVLNNSGTPGQPNNQVSTFIFELFNEDLRAGPVSEKNWGIMFPNATTVYSLTFEDMATTNTDSPVLRGTFCVANSSAPHSALKQSLDWACGPGSANCSAIQPGQPCYKSDDIVAVASYAFNDYYHRTRASGGTCNFNSTAMVTSTDPTLAPMAATVVRRLGPPSRKPAVEAMSSSSSSFPTSRSPFPAGAGAGTSGGGGGGGGGSGGGGGGGRWSGVRPWGSSGGTSVSSSGKRIQKELMDLNASDCSAGPKGDNLYHWLSTIIGPQGSPYEGGIFFLDIVFPIDYPFKPPMVTFKTRIYHCNVDSTGNLSMDILREGWSPALTISKVLLAIKAIITNPDPYCPLVPSIGHLYLTDRTKHDEIAAEWTMRFAR</sequence>
<dbReference type="PROSITE" id="PS50127">
    <property type="entry name" value="UBC_2"/>
    <property type="match status" value="1"/>
</dbReference>
<evidence type="ECO:0000256" key="4">
    <source>
        <dbReference type="ARBA" id="ARBA00022729"/>
    </source>
</evidence>
<dbReference type="CAZy" id="CBM43">
    <property type="family name" value="Carbohydrate-Binding Module Family 43"/>
</dbReference>
<evidence type="ECO:0000256" key="6">
    <source>
        <dbReference type="ARBA" id="ARBA00022821"/>
    </source>
</evidence>
<dbReference type="InterPro" id="IPR000490">
    <property type="entry name" value="Glyco_hydro_17"/>
</dbReference>
<dbReference type="Gene3D" id="3.20.20.80">
    <property type="entry name" value="Glycosidases"/>
    <property type="match status" value="1"/>
</dbReference>
<dbReference type="FunFam" id="3.10.110.10:FF:000092">
    <property type="entry name" value="Constitutive photomorphogenesis protein 10"/>
    <property type="match status" value="1"/>
</dbReference>
<evidence type="ECO:0000313" key="12">
    <source>
        <dbReference type="EMBL" id="BAC83070.1"/>
    </source>
</evidence>
<feature type="signal peptide" evidence="10">
    <location>
        <begin position="1"/>
        <end position="22"/>
    </location>
</feature>
<dbReference type="CAZy" id="GH17">
    <property type="family name" value="Glycoside Hydrolase Family 17"/>
</dbReference>
<feature type="domain" description="UBC core" evidence="11">
    <location>
        <begin position="523"/>
        <end position="666"/>
    </location>
</feature>
<dbReference type="InterPro" id="IPR044965">
    <property type="entry name" value="Glyco_hydro_17_plant"/>
</dbReference>
<dbReference type="SMART" id="SM00768">
    <property type="entry name" value="X8"/>
    <property type="match status" value="1"/>
</dbReference>
<evidence type="ECO:0000256" key="7">
    <source>
        <dbReference type="ARBA" id="ARBA00023157"/>
    </source>
</evidence>
<dbReference type="EMBL" id="AP003804">
    <property type="protein sequence ID" value="BAC83070.1"/>
    <property type="molecule type" value="Genomic_DNA"/>
</dbReference>
<evidence type="ECO:0000256" key="5">
    <source>
        <dbReference type="ARBA" id="ARBA00022801"/>
    </source>
</evidence>
<dbReference type="Pfam" id="PF07983">
    <property type="entry name" value="X8"/>
    <property type="match status" value="1"/>
</dbReference>
<evidence type="ECO:0000256" key="2">
    <source>
        <dbReference type="ARBA" id="ARBA00008773"/>
    </source>
</evidence>
<dbReference type="PANTHER" id="PTHR32227">
    <property type="entry name" value="GLUCAN ENDO-1,3-BETA-GLUCOSIDASE BG1-RELATED-RELATED"/>
    <property type="match status" value="1"/>
</dbReference>
<dbReference type="GO" id="GO:0005975">
    <property type="term" value="P:carbohydrate metabolic process"/>
    <property type="evidence" value="ECO:0007669"/>
    <property type="project" value="InterPro"/>
</dbReference>
<reference evidence="13" key="2">
    <citation type="journal article" date="2008" name="Nucleic Acids Res.">
        <title>The rice annotation project database (RAP-DB): 2008 update.</title>
        <authorList>
            <consortium name="The rice annotation project (RAP)"/>
        </authorList>
    </citation>
    <scope>GENOME REANNOTATION</scope>
    <source>
        <strain evidence="13">cv. Nipponbare</strain>
    </source>
</reference>
<evidence type="ECO:0000259" key="11">
    <source>
        <dbReference type="PROSITE" id="PS50127"/>
    </source>
</evidence>
<evidence type="ECO:0000256" key="3">
    <source>
        <dbReference type="ARBA" id="ARBA00012780"/>
    </source>
</evidence>
<keyword evidence="6" id="KW-0611">Plant defense</keyword>
<dbReference type="InterPro" id="IPR017853">
    <property type="entry name" value="GH"/>
</dbReference>